<feature type="transmembrane region" description="Helical" evidence="5">
    <location>
        <begin position="115"/>
        <end position="135"/>
    </location>
</feature>
<dbReference type="AlphaFoldDB" id="A0A9W6J8L5"/>
<feature type="transmembrane region" description="Helical" evidence="5">
    <location>
        <begin position="228"/>
        <end position="250"/>
    </location>
</feature>
<feature type="transmembrane region" description="Helical" evidence="5">
    <location>
        <begin position="35"/>
        <end position="55"/>
    </location>
</feature>
<proteinExistence type="predicted"/>
<dbReference type="PANTHER" id="PTHR32322:SF9">
    <property type="entry name" value="AMINO-ACID METABOLITE EFFLUX PUMP-RELATED"/>
    <property type="match status" value="1"/>
</dbReference>
<evidence type="ECO:0000256" key="3">
    <source>
        <dbReference type="ARBA" id="ARBA00022989"/>
    </source>
</evidence>
<evidence type="ECO:0000313" key="8">
    <source>
        <dbReference type="Proteomes" id="UP001143370"/>
    </source>
</evidence>
<feature type="transmembrane region" description="Helical" evidence="5">
    <location>
        <begin position="61"/>
        <end position="81"/>
    </location>
</feature>
<feature type="transmembrane region" description="Helical" evidence="5">
    <location>
        <begin position="142"/>
        <end position="161"/>
    </location>
</feature>
<evidence type="ECO:0000256" key="2">
    <source>
        <dbReference type="ARBA" id="ARBA00022692"/>
    </source>
</evidence>
<dbReference type="EMBL" id="BSFJ01000019">
    <property type="protein sequence ID" value="GLK72885.1"/>
    <property type="molecule type" value="Genomic_DNA"/>
</dbReference>
<dbReference type="InterPro" id="IPR050638">
    <property type="entry name" value="AA-Vitamin_Transporters"/>
</dbReference>
<dbReference type="SUPFAM" id="SSF103481">
    <property type="entry name" value="Multidrug resistance efflux transporter EmrE"/>
    <property type="match status" value="2"/>
</dbReference>
<dbReference type="Gene3D" id="1.10.3730.20">
    <property type="match status" value="1"/>
</dbReference>
<keyword evidence="8" id="KW-1185">Reference proteome</keyword>
<feature type="domain" description="EamA" evidence="6">
    <location>
        <begin position="168"/>
        <end position="304"/>
    </location>
</feature>
<feature type="transmembrane region" description="Helical" evidence="5">
    <location>
        <begin position="167"/>
        <end position="186"/>
    </location>
</feature>
<dbReference type="Pfam" id="PF00892">
    <property type="entry name" value="EamA"/>
    <property type="match status" value="2"/>
</dbReference>
<keyword evidence="3 5" id="KW-1133">Transmembrane helix</keyword>
<sequence length="319" mass="34403">MRDSSRRRPRLMWGRPTAVLSPPAAAGLMPLTHKLLALTVICVWALNLIVIKLGIAEIPPMLMSALRFTLVAALLCPALRITRDQIKGVLLVSLTFGTLHFGLLFAALADSEAGTSAVIIQLGAPIATLLACLVLREPLGKVRLAGLLVSVAGIGVLAIGPTLPPPLSLFLLLVSATGWAVTNLIVKELRGVRPMTMMGWSSLFAIPQILLMSWIFESDRWWMVGTAGWHGWFCVAYSAIGSSIVGYGIWYWLLQRHSINAVVPYSMLNPLLTVLFGIVLIGDDPSPMKIVGALIMVAGVALILRRPRNLPDPTLPDTA</sequence>
<feature type="transmembrane region" description="Helical" evidence="5">
    <location>
        <begin position="262"/>
        <end position="281"/>
    </location>
</feature>
<comment type="subcellular location">
    <subcellularLocation>
        <location evidence="1">Membrane</location>
        <topology evidence="1">Multi-pass membrane protein</topology>
    </subcellularLocation>
</comment>
<dbReference type="PANTHER" id="PTHR32322">
    <property type="entry name" value="INNER MEMBRANE TRANSPORTER"/>
    <property type="match status" value="1"/>
</dbReference>
<reference evidence="7" key="2">
    <citation type="submission" date="2023-01" db="EMBL/GenBank/DDBJ databases">
        <authorList>
            <person name="Sun Q."/>
            <person name="Evtushenko L."/>
        </authorList>
    </citation>
    <scope>NUCLEOTIDE SEQUENCE</scope>
    <source>
        <strain evidence="7">VKM B-2484</strain>
    </source>
</reference>
<gene>
    <name evidence="7" type="ORF">GCM10017643_30010</name>
</gene>
<feature type="transmembrane region" description="Helical" evidence="5">
    <location>
        <begin position="198"/>
        <end position="216"/>
    </location>
</feature>
<protein>
    <submittedName>
        <fullName evidence="7">O-acetylserine/cysteine exporter</fullName>
    </submittedName>
</protein>
<accession>A0A9W6J8L5</accession>
<keyword evidence="2 5" id="KW-0812">Transmembrane</keyword>
<feature type="domain" description="EamA" evidence="6">
    <location>
        <begin position="35"/>
        <end position="157"/>
    </location>
</feature>
<evidence type="ECO:0000313" key="7">
    <source>
        <dbReference type="EMBL" id="GLK72885.1"/>
    </source>
</evidence>
<comment type="caution">
    <text evidence="7">The sequence shown here is derived from an EMBL/GenBank/DDBJ whole genome shotgun (WGS) entry which is preliminary data.</text>
</comment>
<dbReference type="InterPro" id="IPR000620">
    <property type="entry name" value="EamA_dom"/>
</dbReference>
<name>A0A9W6J8L5_9HYPH</name>
<dbReference type="InterPro" id="IPR037185">
    <property type="entry name" value="EmrE-like"/>
</dbReference>
<reference evidence="7" key="1">
    <citation type="journal article" date="2014" name="Int. J. Syst. Evol. Microbiol.">
        <title>Complete genome sequence of Corynebacterium casei LMG S-19264T (=DSM 44701T), isolated from a smear-ripened cheese.</title>
        <authorList>
            <consortium name="US DOE Joint Genome Institute (JGI-PGF)"/>
            <person name="Walter F."/>
            <person name="Albersmeier A."/>
            <person name="Kalinowski J."/>
            <person name="Ruckert C."/>
        </authorList>
    </citation>
    <scope>NUCLEOTIDE SEQUENCE</scope>
    <source>
        <strain evidence="7">VKM B-2484</strain>
    </source>
</reference>
<evidence type="ECO:0000256" key="1">
    <source>
        <dbReference type="ARBA" id="ARBA00004141"/>
    </source>
</evidence>
<organism evidence="7 8">
    <name type="scientific">Ancylobacter dichloromethanicus</name>
    <dbReference type="NCBI Taxonomy" id="518825"/>
    <lineage>
        <taxon>Bacteria</taxon>
        <taxon>Pseudomonadati</taxon>
        <taxon>Pseudomonadota</taxon>
        <taxon>Alphaproteobacteria</taxon>
        <taxon>Hyphomicrobiales</taxon>
        <taxon>Xanthobacteraceae</taxon>
        <taxon>Ancylobacter</taxon>
    </lineage>
</organism>
<dbReference type="GO" id="GO:0016020">
    <property type="term" value="C:membrane"/>
    <property type="evidence" value="ECO:0007669"/>
    <property type="project" value="UniProtKB-SubCell"/>
</dbReference>
<dbReference type="Proteomes" id="UP001143370">
    <property type="component" value="Unassembled WGS sequence"/>
</dbReference>
<feature type="transmembrane region" description="Helical" evidence="5">
    <location>
        <begin position="88"/>
        <end position="109"/>
    </location>
</feature>
<evidence type="ECO:0000256" key="5">
    <source>
        <dbReference type="SAM" id="Phobius"/>
    </source>
</evidence>
<evidence type="ECO:0000259" key="6">
    <source>
        <dbReference type="Pfam" id="PF00892"/>
    </source>
</evidence>
<feature type="transmembrane region" description="Helical" evidence="5">
    <location>
        <begin position="287"/>
        <end position="304"/>
    </location>
</feature>
<keyword evidence="4 5" id="KW-0472">Membrane</keyword>
<evidence type="ECO:0000256" key="4">
    <source>
        <dbReference type="ARBA" id="ARBA00023136"/>
    </source>
</evidence>